<evidence type="ECO:0000256" key="1">
    <source>
        <dbReference type="ARBA" id="ARBA00022729"/>
    </source>
</evidence>
<sequence length="232" mass="24523">MLLAGLMPAGAALAESPILAAAYAAPTTRYPHGVLGDAVEWGALDLTLADGQRVKIVLPEDRVFEDVAPRLIDVDLDGDAEVVVVESDQGRGARLAIHDARGLVAATPFIGQRFRWLAPVGGADLDGDGAVEIAFVDRPHLARVLRVWRFRPDGAGGGRLEEVAAAAGLTNHRIGEPDIAGGLRRCGGRIEMVTADAGWARIVATRLEDGQLLSRDLGAHRGRESFRAAMAC</sequence>
<dbReference type="SUPFAM" id="SSF69318">
    <property type="entry name" value="Integrin alpha N-terminal domain"/>
    <property type="match status" value="1"/>
</dbReference>
<dbReference type="InterPro" id="IPR028994">
    <property type="entry name" value="Integrin_alpha_N"/>
</dbReference>
<organism evidence="3 4">
    <name type="scientific">Roseisalinus antarcticus</name>
    <dbReference type="NCBI Taxonomy" id="254357"/>
    <lineage>
        <taxon>Bacteria</taxon>
        <taxon>Pseudomonadati</taxon>
        <taxon>Pseudomonadota</taxon>
        <taxon>Alphaproteobacteria</taxon>
        <taxon>Rhodobacterales</taxon>
        <taxon>Roseobacteraceae</taxon>
        <taxon>Roseisalinus</taxon>
    </lineage>
</organism>
<feature type="signal peptide" evidence="2">
    <location>
        <begin position="1"/>
        <end position="20"/>
    </location>
</feature>
<dbReference type="RefSeq" id="WP_306372478.1">
    <property type="nucleotide sequence ID" value="NZ_FWFZ01000006.1"/>
</dbReference>
<protein>
    <recommendedName>
        <fullName evidence="5">FG-GAP repeat protein</fullName>
    </recommendedName>
</protein>
<dbReference type="Proteomes" id="UP000193900">
    <property type="component" value="Unassembled WGS sequence"/>
</dbReference>
<keyword evidence="1 2" id="KW-0732">Signal</keyword>
<proteinExistence type="predicted"/>
<feature type="chain" id="PRO_5013096871" description="FG-GAP repeat protein" evidence="2">
    <location>
        <begin position="21"/>
        <end position="232"/>
    </location>
</feature>
<dbReference type="Pfam" id="PF13517">
    <property type="entry name" value="FG-GAP_3"/>
    <property type="match status" value="1"/>
</dbReference>
<dbReference type="AlphaFoldDB" id="A0A1Y5SJG0"/>
<reference evidence="3 4" key="1">
    <citation type="submission" date="2017-03" db="EMBL/GenBank/DDBJ databases">
        <authorList>
            <person name="Afonso C.L."/>
            <person name="Miller P.J."/>
            <person name="Scott M.A."/>
            <person name="Spackman E."/>
            <person name="Goraichik I."/>
            <person name="Dimitrov K.M."/>
            <person name="Suarez D.L."/>
            <person name="Swayne D.E."/>
        </authorList>
    </citation>
    <scope>NUCLEOTIDE SEQUENCE [LARGE SCALE GENOMIC DNA]</scope>
    <source>
        <strain evidence="3 4">CECT 7023</strain>
    </source>
</reference>
<evidence type="ECO:0000313" key="4">
    <source>
        <dbReference type="Proteomes" id="UP000193900"/>
    </source>
</evidence>
<evidence type="ECO:0000256" key="2">
    <source>
        <dbReference type="SAM" id="SignalP"/>
    </source>
</evidence>
<keyword evidence="4" id="KW-1185">Reference proteome</keyword>
<dbReference type="InterPro" id="IPR013517">
    <property type="entry name" value="FG-GAP"/>
</dbReference>
<evidence type="ECO:0008006" key="5">
    <source>
        <dbReference type="Google" id="ProtNLM"/>
    </source>
</evidence>
<dbReference type="EMBL" id="FWFZ01000006">
    <property type="protein sequence ID" value="SLN40513.1"/>
    <property type="molecule type" value="Genomic_DNA"/>
</dbReference>
<accession>A0A1Y5SJG0</accession>
<evidence type="ECO:0000313" key="3">
    <source>
        <dbReference type="EMBL" id="SLN40513.1"/>
    </source>
</evidence>
<name>A0A1Y5SJG0_9RHOB</name>
<gene>
    <name evidence="3" type="ORF">ROA7023_01585</name>
</gene>